<evidence type="ECO:0000256" key="1">
    <source>
        <dbReference type="ARBA" id="ARBA00022448"/>
    </source>
</evidence>
<dbReference type="InterPro" id="IPR012340">
    <property type="entry name" value="NA-bd_OB-fold"/>
</dbReference>
<feature type="domain" description="ABC transporter" evidence="4">
    <location>
        <begin position="13"/>
        <end position="243"/>
    </location>
</feature>
<dbReference type="InterPro" id="IPR050093">
    <property type="entry name" value="ABC_SmlMolc_Importer"/>
</dbReference>
<sequence>MPIPPLLSEMSTVQLNNLNKKYSDVEALKQFTLEIQSGELFTLLGPSGCGKTTLLRTIAGFNRQDSGTIKIDGIAIDSLPAYRRDIGMVFQDYAIFPHMSVGDNIAFGLKNREVSRQEMKSRVADALETVQLSGLEKRMPNELSGGQQQRVGLARAMVIQPKILLMDEPLSNLDAKLRIELREDIRQIQKDLGTTTIYVTHDQEEALVISDRLCIMRSGQMVQVGTPWEIYKKPVDHFVASFVGNMIFLQWPFAGLENQDLNVHREIDSLSGTSIKGSESEKLLVGIRPEDVVISNRTSEVEGPVINLSGIVEKISFSGREAQFHVKLIDGNMIIANVTRPDGRFLDEIGKTVLLELPHKAIMFFNNASGLRC</sequence>
<dbReference type="InterPro" id="IPR003593">
    <property type="entry name" value="AAA+_ATPase"/>
</dbReference>
<proteinExistence type="predicted"/>
<dbReference type="InterPro" id="IPR013611">
    <property type="entry name" value="Transp-assoc_OB_typ2"/>
</dbReference>
<dbReference type="PROSITE" id="PS50893">
    <property type="entry name" value="ABC_TRANSPORTER_2"/>
    <property type="match status" value="1"/>
</dbReference>
<keyword evidence="1" id="KW-0813">Transport</keyword>
<dbReference type="Gene3D" id="2.40.50.100">
    <property type="match status" value="1"/>
</dbReference>
<dbReference type="SMART" id="SM00382">
    <property type="entry name" value="AAA"/>
    <property type="match status" value="1"/>
</dbReference>
<dbReference type="EMBL" id="UINC01017662">
    <property type="protein sequence ID" value="SVA73500.1"/>
    <property type="molecule type" value="Genomic_DNA"/>
</dbReference>
<dbReference type="PANTHER" id="PTHR42781">
    <property type="entry name" value="SPERMIDINE/PUTRESCINE IMPORT ATP-BINDING PROTEIN POTA"/>
    <property type="match status" value="1"/>
</dbReference>
<reference evidence="5" key="1">
    <citation type="submission" date="2018-05" db="EMBL/GenBank/DDBJ databases">
        <authorList>
            <person name="Lanie J.A."/>
            <person name="Ng W.-L."/>
            <person name="Kazmierczak K.M."/>
            <person name="Andrzejewski T.M."/>
            <person name="Davidsen T.M."/>
            <person name="Wayne K.J."/>
            <person name="Tettelin H."/>
            <person name="Glass J.I."/>
            <person name="Rusch D."/>
            <person name="Podicherti R."/>
            <person name="Tsui H.-C.T."/>
            <person name="Winkler M.E."/>
        </authorList>
    </citation>
    <scope>NUCLEOTIDE SEQUENCE</scope>
</reference>
<protein>
    <recommendedName>
        <fullName evidence="4">ABC transporter domain-containing protein</fullName>
    </recommendedName>
</protein>
<dbReference type="GO" id="GO:0016887">
    <property type="term" value="F:ATP hydrolysis activity"/>
    <property type="evidence" value="ECO:0007669"/>
    <property type="project" value="InterPro"/>
</dbReference>
<dbReference type="Pfam" id="PF08402">
    <property type="entry name" value="TOBE_2"/>
    <property type="match status" value="1"/>
</dbReference>
<evidence type="ECO:0000313" key="5">
    <source>
        <dbReference type="EMBL" id="SVA73500.1"/>
    </source>
</evidence>
<dbReference type="InterPro" id="IPR008995">
    <property type="entry name" value="Mo/tungstate-bd_C_term_dom"/>
</dbReference>
<dbReference type="FunFam" id="3.40.50.300:FF:000042">
    <property type="entry name" value="Maltose/maltodextrin ABC transporter, ATP-binding protein"/>
    <property type="match status" value="1"/>
</dbReference>
<dbReference type="InterPro" id="IPR017871">
    <property type="entry name" value="ABC_transporter-like_CS"/>
</dbReference>
<accession>A0A381Y9E1</accession>
<dbReference type="SUPFAM" id="SSF50331">
    <property type="entry name" value="MOP-like"/>
    <property type="match status" value="1"/>
</dbReference>
<evidence type="ECO:0000256" key="3">
    <source>
        <dbReference type="ARBA" id="ARBA00022840"/>
    </source>
</evidence>
<organism evidence="5">
    <name type="scientific">marine metagenome</name>
    <dbReference type="NCBI Taxonomy" id="408172"/>
    <lineage>
        <taxon>unclassified sequences</taxon>
        <taxon>metagenomes</taxon>
        <taxon>ecological metagenomes</taxon>
    </lineage>
</organism>
<dbReference type="GO" id="GO:0022857">
    <property type="term" value="F:transmembrane transporter activity"/>
    <property type="evidence" value="ECO:0007669"/>
    <property type="project" value="InterPro"/>
</dbReference>
<dbReference type="Gene3D" id="3.40.50.300">
    <property type="entry name" value="P-loop containing nucleotide triphosphate hydrolases"/>
    <property type="match status" value="1"/>
</dbReference>
<dbReference type="GO" id="GO:0005524">
    <property type="term" value="F:ATP binding"/>
    <property type="evidence" value="ECO:0007669"/>
    <property type="project" value="UniProtKB-KW"/>
</dbReference>
<gene>
    <name evidence="5" type="ORF">METZ01_LOCUS126354</name>
</gene>
<keyword evidence="3" id="KW-0067">ATP-binding</keyword>
<dbReference type="InterPro" id="IPR027417">
    <property type="entry name" value="P-loop_NTPase"/>
</dbReference>
<dbReference type="PROSITE" id="PS00211">
    <property type="entry name" value="ABC_TRANSPORTER_1"/>
    <property type="match status" value="1"/>
</dbReference>
<dbReference type="InterPro" id="IPR003439">
    <property type="entry name" value="ABC_transporter-like_ATP-bd"/>
</dbReference>
<evidence type="ECO:0000259" key="4">
    <source>
        <dbReference type="PROSITE" id="PS50893"/>
    </source>
</evidence>
<name>A0A381Y9E1_9ZZZZ</name>
<keyword evidence="2" id="KW-0547">Nucleotide-binding</keyword>
<dbReference type="AlphaFoldDB" id="A0A381Y9E1"/>
<dbReference type="Gene3D" id="2.40.50.140">
    <property type="entry name" value="Nucleic acid-binding proteins"/>
    <property type="match status" value="1"/>
</dbReference>
<dbReference type="SUPFAM" id="SSF52540">
    <property type="entry name" value="P-loop containing nucleoside triphosphate hydrolases"/>
    <property type="match status" value="1"/>
</dbReference>
<dbReference type="Pfam" id="PF00005">
    <property type="entry name" value="ABC_tran"/>
    <property type="match status" value="1"/>
</dbReference>
<dbReference type="PANTHER" id="PTHR42781:SF4">
    <property type="entry name" value="SPERMIDINE_PUTRESCINE IMPORT ATP-BINDING PROTEIN POTA"/>
    <property type="match status" value="1"/>
</dbReference>
<evidence type="ECO:0000256" key="2">
    <source>
        <dbReference type="ARBA" id="ARBA00022741"/>
    </source>
</evidence>
<dbReference type="GO" id="GO:0043190">
    <property type="term" value="C:ATP-binding cassette (ABC) transporter complex"/>
    <property type="evidence" value="ECO:0007669"/>
    <property type="project" value="InterPro"/>
</dbReference>